<feature type="domain" description="PH" evidence="2">
    <location>
        <begin position="221"/>
        <end position="346"/>
    </location>
</feature>
<evidence type="ECO:0000256" key="1">
    <source>
        <dbReference type="SAM" id="MobiDB-lite"/>
    </source>
</evidence>
<feature type="compositionally biased region" description="Gly residues" evidence="1">
    <location>
        <begin position="35"/>
        <end position="44"/>
    </location>
</feature>
<keyword evidence="4" id="KW-1185">Reference proteome</keyword>
<evidence type="ECO:0000259" key="2">
    <source>
        <dbReference type="SMART" id="SM00233"/>
    </source>
</evidence>
<dbReference type="Proteomes" id="UP001165065">
    <property type="component" value="Unassembled WGS sequence"/>
</dbReference>
<dbReference type="InterPro" id="IPR001849">
    <property type="entry name" value="PH_domain"/>
</dbReference>
<sequence length="346" mass="38100">MAQFYSPLDDVPGVGREDDWSGSEMTSFGRRGEDGGGGDGGDGMGWKEREGEREVKKGKLDIKLEDIDDIRGVKVRVCNTSLGGNGLKTHIIYKFEFNLTVPGHGAEGVSWYVQKRHKDFQKLEEEMGMERGMPRAKELGKLPKHETVLSIYAGGVSGNVLKRCRKLCAYLRNLVGSEARDLRCVREFLGMVGEDAGGVGRSGVSSNFETSFREEGAEGEILREGYVEVCVNSTGPKDVTYFKRRYAVLLERGLFLYRHHDDDWKSFTSCLDGGTLRVETGGGGGKGHSFWRIWVEDGEGSEGGWGGRGGGKYAVGGEGGSSYFFRGTDRQRELWMEAMGGVKRIA</sequence>
<protein>
    <recommendedName>
        <fullName evidence="2">PH domain-containing protein</fullName>
    </recommendedName>
</protein>
<dbReference type="Gene3D" id="3.30.1520.10">
    <property type="entry name" value="Phox-like domain"/>
    <property type="match status" value="1"/>
</dbReference>
<gene>
    <name evidence="3" type="ORF">TrCOL_g9939</name>
</gene>
<comment type="caution">
    <text evidence="3">The sequence shown here is derived from an EMBL/GenBank/DDBJ whole genome shotgun (WGS) entry which is preliminary data.</text>
</comment>
<evidence type="ECO:0000313" key="4">
    <source>
        <dbReference type="Proteomes" id="UP001165065"/>
    </source>
</evidence>
<dbReference type="GO" id="GO:0035091">
    <property type="term" value="F:phosphatidylinositol binding"/>
    <property type="evidence" value="ECO:0007669"/>
    <property type="project" value="InterPro"/>
</dbReference>
<dbReference type="SUPFAM" id="SSF64268">
    <property type="entry name" value="PX domain"/>
    <property type="match status" value="1"/>
</dbReference>
<evidence type="ECO:0000313" key="3">
    <source>
        <dbReference type="EMBL" id="GMI21510.1"/>
    </source>
</evidence>
<dbReference type="SUPFAM" id="SSF50729">
    <property type="entry name" value="PH domain-like"/>
    <property type="match status" value="1"/>
</dbReference>
<proteinExistence type="predicted"/>
<name>A0A9W7FV32_9STRA</name>
<dbReference type="EMBL" id="BRYA01000531">
    <property type="protein sequence ID" value="GMI21510.1"/>
    <property type="molecule type" value="Genomic_DNA"/>
</dbReference>
<organism evidence="3 4">
    <name type="scientific">Triparma columacea</name>
    <dbReference type="NCBI Taxonomy" id="722753"/>
    <lineage>
        <taxon>Eukaryota</taxon>
        <taxon>Sar</taxon>
        <taxon>Stramenopiles</taxon>
        <taxon>Ochrophyta</taxon>
        <taxon>Bolidophyceae</taxon>
        <taxon>Parmales</taxon>
        <taxon>Triparmaceae</taxon>
        <taxon>Triparma</taxon>
    </lineage>
</organism>
<dbReference type="SMART" id="SM00233">
    <property type="entry name" value="PH"/>
    <property type="match status" value="1"/>
</dbReference>
<dbReference type="OrthoDB" id="199461at2759"/>
<dbReference type="InterPro" id="IPR036871">
    <property type="entry name" value="PX_dom_sf"/>
</dbReference>
<dbReference type="CDD" id="cd06093">
    <property type="entry name" value="PX_domain"/>
    <property type="match status" value="1"/>
</dbReference>
<dbReference type="AlphaFoldDB" id="A0A9W7FV32"/>
<reference evidence="4" key="1">
    <citation type="journal article" date="2023" name="Commun. Biol.">
        <title>Genome analysis of Parmales, the sister group of diatoms, reveals the evolutionary specialization of diatoms from phago-mixotrophs to photoautotrophs.</title>
        <authorList>
            <person name="Ban H."/>
            <person name="Sato S."/>
            <person name="Yoshikawa S."/>
            <person name="Yamada K."/>
            <person name="Nakamura Y."/>
            <person name="Ichinomiya M."/>
            <person name="Sato N."/>
            <person name="Blanc-Mathieu R."/>
            <person name="Endo H."/>
            <person name="Kuwata A."/>
            <person name="Ogata H."/>
        </authorList>
    </citation>
    <scope>NUCLEOTIDE SEQUENCE [LARGE SCALE GENOMIC DNA]</scope>
</reference>
<feature type="region of interest" description="Disordered" evidence="1">
    <location>
        <begin position="1"/>
        <end position="52"/>
    </location>
</feature>
<accession>A0A9W7FV32</accession>